<dbReference type="PANTHER" id="PTHR43877:SF2">
    <property type="entry name" value="AMINOALKYLPHOSPHONATE N-ACETYLTRANSFERASE-RELATED"/>
    <property type="match status" value="1"/>
</dbReference>
<sequence>MATLRQLWDLQRAAYAVEAELIGFDGIPPLHETLQQLRDRTESFLGVFDDTGLVGAVSWARLPDGTLEICRLVVHPRAHRRGIATALLNDLDAMEPADVTVVSTGTANHPAQTLYRSRGFTPTSTRQIAQGVTITCLERKRDASPGEPPARES</sequence>
<keyword evidence="5" id="KW-1185">Reference proteome</keyword>
<name>A0A1C4X279_MICVI</name>
<feature type="domain" description="N-acetyltransferase" evidence="3">
    <location>
        <begin position="2"/>
        <end position="143"/>
    </location>
</feature>
<dbReference type="GO" id="GO:0016747">
    <property type="term" value="F:acyltransferase activity, transferring groups other than amino-acyl groups"/>
    <property type="evidence" value="ECO:0007669"/>
    <property type="project" value="InterPro"/>
</dbReference>
<keyword evidence="2" id="KW-0012">Acyltransferase</keyword>
<gene>
    <name evidence="4" type="ORF">GA0074695_2943</name>
</gene>
<dbReference type="InterPro" id="IPR050832">
    <property type="entry name" value="Bact_Acetyltransf"/>
</dbReference>
<accession>A0A1C4X279</accession>
<keyword evidence="4" id="KW-0689">Ribosomal protein</keyword>
<keyword evidence="1" id="KW-0808">Transferase</keyword>
<dbReference type="Pfam" id="PF00583">
    <property type="entry name" value="Acetyltransf_1"/>
    <property type="match status" value="1"/>
</dbReference>
<organism evidence="4 5">
    <name type="scientific">Micromonospora viridifaciens</name>
    <dbReference type="NCBI Taxonomy" id="1881"/>
    <lineage>
        <taxon>Bacteria</taxon>
        <taxon>Bacillati</taxon>
        <taxon>Actinomycetota</taxon>
        <taxon>Actinomycetes</taxon>
        <taxon>Micromonosporales</taxon>
        <taxon>Micromonosporaceae</taxon>
        <taxon>Micromonospora</taxon>
    </lineage>
</organism>
<evidence type="ECO:0000256" key="2">
    <source>
        <dbReference type="ARBA" id="ARBA00023315"/>
    </source>
</evidence>
<dbReference type="PROSITE" id="PS51186">
    <property type="entry name" value="GNAT"/>
    <property type="match status" value="1"/>
</dbReference>
<dbReference type="EMBL" id="LT607411">
    <property type="protein sequence ID" value="SCF02549.1"/>
    <property type="molecule type" value="Genomic_DNA"/>
</dbReference>
<dbReference type="SUPFAM" id="SSF55729">
    <property type="entry name" value="Acyl-CoA N-acyltransferases (Nat)"/>
    <property type="match status" value="1"/>
</dbReference>
<evidence type="ECO:0000313" key="5">
    <source>
        <dbReference type="Proteomes" id="UP000198242"/>
    </source>
</evidence>
<protein>
    <submittedName>
        <fullName evidence="4">Ribosomal protein S18 acetylase RimI</fullName>
    </submittedName>
</protein>
<reference evidence="5" key="1">
    <citation type="submission" date="2016-06" db="EMBL/GenBank/DDBJ databases">
        <authorList>
            <person name="Varghese N."/>
            <person name="Submissions Spin"/>
        </authorList>
    </citation>
    <scope>NUCLEOTIDE SEQUENCE [LARGE SCALE GENOMIC DNA]</scope>
    <source>
        <strain evidence="5">DSM 43909</strain>
    </source>
</reference>
<evidence type="ECO:0000313" key="4">
    <source>
        <dbReference type="EMBL" id="SCF02549.1"/>
    </source>
</evidence>
<dbReference type="Proteomes" id="UP000198242">
    <property type="component" value="Chromosome I"/>
</dbReference>
<dbReference type="Gene3D" id="3.40.630.30">
    <property type="match status" value="1"/>
</dbReference>
<proteinExistence type="predicted"/>
<evidence type="ECO:0000259" key="3">
    <source>
        <dbReference type="PROSITE" id="PS51186"/>
    </source>
</evidence>
<dbReference type="InterPro" id="IPR000182">
    <property type="entry name" value="GNAT_dom"/>
</dbReference>
<dbReference type="CDD" id="cd04301">
    <property type="entry name" value="NAT_SF"/>
    <property type="match status" value="1"/>
</dbReference>
<dbReference type="AlphaFoldDB" id="A0A1C4X279"/>
<dbReference type="InterPro" id="IPR016181">
    <property type="entry name" value="Acyl_CoA_acyltransferase"/>
</dbReference>
<evidence type="ECO:0000256" key="1">
    <source>
        <dbReference type="ARBA" id="ARBA00022679"/>
    </source>
</evidence>
<dbReference type="PANTHER" id="PTHR43877">
    <property type="entry name" value="AMINOALKYLPHOSPHONATE N-ACETYLTRANSFERASE-RELATED-RELATED"/>
    <property type="match status" value="1"/>
</dbReference>
<dbReference type="GO" id="GO:0005840">
    <property type="term" value="C:ribosome"/>
    <property type="evidence" value="ECO:0007669"/>
    <property type="project" value="UniProtKB-KW"/>
</dbReference>
<keyword evidence="4" id="KW-0687">Ribonucleoprotein</keyword>